<dbReference type="EMBL" id="QGKW02001660">
    <property type="protein sequence ID" value="KAF2578257.1"/>
    <property type="molecule type" value="Genomic_DNA"/>
</dbReference>
<accession>A0A8S9JAJ8</accession>
<feature type="transmembrane region" description="Helical" evidence="1">
    <location>
        <begin position="642"/>
        <end position="661"/>
    </location>
</feature>
<evidence type="ECO:0000313" key="2">
    <source>
        <dbReference type="EMBL" id="KAF2578257.1"/>
    </source>
</evidence>
<organism evidence="2 3">
    <name type="scientific">Brassica cretica</name>
    <name type="common">Mustard</name>
    <dbReference type="NCBI Taxonomy" id="69181"/>
    <lineage>
        <taxon>Eukaryota</taxon>
        <taxon>Viridiplantae</taxon>
        <taxon>Streptophyta</taxon>
        <taxon>Embryophyta</taxon>
        <taxon>Tracheophyta</taxon>
        <taxon>Spermatophyta</taxon>
        <taxon>Magnoliopsida</taxon>
        <taxon>eudicotyledons</taxon>
        <taxon>Gunneridae</taxon>
        <taxon>Pentapetalae</taxon>
        <taxon>rosids</taxon>
        <taxon>malvids</taxon>
        <taxon>Brassicales</taxon>
        <taxon>Brassicaceae</taxon>
        <taxon>Brassiceae</taxon>
        <taxon>Brassica</taxon>
    </lineage>
</organism>
<keyword evidence="1" id="KW-0812">Transmembrane</keyword>
<gene>
    <name evidence="2" type="ORF">F2Q68_00003056</name>
</gene>
<dbReference type="AlphaFoldDB" id="A0A8S9JAJ8"/>
<proteinExistence type="predicted"/>
<evidence type="ECO:0000313" key="3">
    <source>
        <dbReference type="Proteomes" id="UP000712281"/>
    </source>
</evidence>
<protein>
    <submittedName>
        <fullName evidence="2">Uncharacterized protein</fullName>
    </submittedName>
</protein>
<keyword evidence="1" id="KW-0472">Membrane</keyword>
<reference evidence="2" key="1">
    <citation type="submission" date="2019-12" db="EMBL/GenBank/DDBJ databases">
        <title>Genome sequencing and annotation of Brassica cretica.</title>
        <authorList>
            <person name="Studholme D.J."/>
            <person name="Sarris P.F."/>
        </authorList>
    </citation>
    <scope>NUCLEOTIDE SEQUENCE</scope>
    <source>
        <strain evidence="2">PFS-001/15</strain>
        <tissue evidence="2">Leaf</tissue>
    </source>
</reference>
<keyword evidence="1" id="KW-1133">Transmembrane helix</keyword>
<feature type="transmembrane region" description="Helical" evidence="1">
    <location>
        <begin position="318"/>
        <end position="339"/>
    </location>
</feature>
<sequence length="858" mass="95707">MAAAKNNRENPKTLTPPPHPVLLDAGGAFGRRRRVFCSACCRLLSSSRITGFSFFCVRVLGYSHAIDSSISIAEATSPPTLLVAAPCLIVSGNAGSIQVVCRLPLAVRLRLSFPPVRVTPGEGGFSPSRCTMIPQVGAQIRNIPSASSSFKKDNRRSFSSAPGSTPMPLLFVVASVPPGHRNPHAVWIYADWALEWICLGLAHSLDPSPTSKLLEVVPSTTLRVVLLRQPLRTSLQRHLNSASPVSINCDHLEVVPSTTLCVVLLRWPLCFLLQCWEIQTDSETAFTCSQNPFVGFFNVVFDFFVFFRTQALGLQVKIFYGFLLSLTTSIFYYVLVMFASQLTVEYFSVYLNQTLEDFSEDSWKTLGRLLGKSSNAFYARRRPTKSSGSLPKIWKISQKTLGRLSETLGRLLADFLRSLLMYFMLEDFPRSLREVFQSLLPKVKNAPCPENRENPKTLTPPPHPVLLDAGGAFGRRRRVFCSVCCRLLSSSRITGFSFFCVRVLGYSHAIDSSISIADATSPPTLLVAAPCLRVSGNARSIQVVCRLPLAVRLRLSFPPVRVTPGEGGFSLSRCTMIPQVGAQIRNIPYASSSFKKDNRRSFSSAPGSTPTPLLFVVASVPPGHRIPHAVKTTTPAQRLEKILIRVFCVIWALVLWVWIYADWALEWICLDLAHSLDPSPTSKLLEAVPSTTLRVVLLRQPLRTSLQRHLNSASPVSINFDHLEVVLSTTLCVVLLRRPLRFLLQCWEIQTDSETAFTCSRNPFVGFFNVVFDFFVFFRTRALGLQVKIFYGFLLSVATSIFYYVLVMFASQLTVEYLSVCFSWFSSFTHSKKNLDKSSNAFYGRRPPRILQEVFCPK</sequence>
<dbReference type="Proteomes" id="UP000712281">
    <property type="component" value="Unassembled WGS sequence"/>
</dbReference>
<evidence type="ECO:0000256" key="1">
    <source>
        <dbReference type="SAM" id="Phobius"/>
    </source>
</evidence>
<comment type="caution">
    <text evidence="2">The sequence shown here is derived from an EMBL/GenBank/DDBJ whole genome shotgun (WGS) entry which is preliminary data.</text>
</comment>
<feature type="transmembrane region" description="Helical" evidence="1">
    <location>
        <begin position="790"/>
        <end position="810"/>
    </location>
</feature>
<name>A0A8S9JAJ8_BRACR</name>